<evidence type="ECO:0000256" key="8">
    <source>
        <dbReference type="ARBA" id="ARBA00022741"/>
    </source>
</evidence>
<dbReference type="EMBL" id="JABXYM010000001">
    <property type="protein sequence ID" value="MCR6096230.1"/>
    <property type="molecule type" value="Genomic_DNA"/>
</dbReference>
<dbReference type="SUPFAM" id="SSF51412">
    <property type="entry name" value="Inosine monophosphate dehydrogenase (IMPDH)"/>
    <property type="match status" value="1"/>
</dbReference>
<dbReference type="PANTHER" id="PTHR42747:SF3">
    <property type="entry name" value="NITRONATE MONOOXYGENASE-RELATED"/>
    <property type="match status" value="1"/>
</dbReference>
<comment type="function">
    <text evidence="2">Nitronate monooxygenase that uses molecular oxygen to catalyze the oxidative denitrification of alkyl nitronates. Acts on propionate 3-nitronate (P3N), the presumed physiological substrate. Probably functions in the detoxification of P3N, a metabolic poison produced by plants and fungi as a defense mechanism.</text>
</comment>
<comment type="cofactor">
    <cofactor evidence="1">
        <name>FMN</name>
        <dbReference type="ChEBI" id="CHEBI:58210"/>
    </cofactor>
</comment>
<protein>
    <recommendedName>
        <fullName evidence="4">Probable nitronate monooxygenase</fullName>
    </recommendedName>
    <alternativeName>
        <fullName evidence="11">Propionate 3-nitronate monooxygenase</fullName>
    </alternativeName>
</protein>
<organism evidence="13 14">
    <name type="scientific">Salipaludibacillus agaradhaerens</name>
    <name type="common">Bacillus agaradhaerens</name>
    <dbReference type="NCBI Taxonomy" id="76935"/>
    <lineage>
        <taxon>Bacteria</taxon>
        <taxon>Bacillati</taxon>
        <taxon>Bacillota</taxon>
        <taxon>Bacilli</taxon>
        <taxon>Bacillales</taxon>
        <taxon>Bacillaceae</taxon>
    </lineage>
</organism>
<evidence type="ECO:0000313" key="14">
    <source>
        <dbReference type="Proteomes" id="UP001057753"/>
    </source>
</evidence>
<evidence type="ECO:0000256" key="7">
    <source>
        <dbReference type="ARBA" id="ARBA00022643"/>
    </source>
</evidence>
<evidence type="ECO:0000256" key="2">
    <source>
        <dbReference type="ARBA" id="ARBA00003535"/>
    </source>
</evidence>
<dbReference type="PANTHER" id="PTHR42747">
    <property type="entry name" value="NITRONATE MONOOXYGENASE-RELATED"/>
    <property type="match status" value="1"/>
</dbReference>
<evidence type="ECO:0000256" key="6">
    <source>
        <dbReference type="ARBA" id="ARBA00022630"/>
    </source>
</evidence>
<keyword evidence="14" id="KW-1185">Reference proteome</keyword>
<accession>A0A9Q4B141</accession>
<evidence type="ECO:0000256" key="4">
    <source>
        <dbReference type="ARBA" id="ARBA00013457"/>
    </source>
</evidence>
<evidence type="ECO:0000256" key="5">
    <source>
        <dbReference type="ARBA" id="ARBA00022575"/>
    </source>
</evidence>
<dbReference type="GO" id="GO:0018580">
    <property type="term" value="F:nitronate monooxygenase activity"/>
    <property type="evidence" value="ECO:0007669"/>
    <property type="project" value="InterPro"/>
</dbReference>
<reference evidence="13" key="1">
    <citation type="submission" date="2020-06" db="EMBL/GenBank/DDBJ databases">
        <title>Insight into the genomes of haloalkaliphilic bacilli from Kenyan soda lakes.</title>
        <authorList>
            <person name="Mwirichia R."/>
            <person name="Villamizar G.C."/>
            <person name="Poehlein A."/>
            <person name="Mugweru J."/>
            <person name="Kipnyargis A."/>
            <person name="Kiplimo D."/>
            <person name="Orwa P."/>
            <person name="Daniel R."/>
        </authorList>
    </citation>
    <scope>NUCLEOTIDE SEQUENCE</scope>
    <source>
        <strain evidence="13">B1096_S55</strain>
    </source>
</reference>
<dbReference type="GO" id="GO:0000166">
    <property type="term" value="F:nucleotide binding"/>
    <property type="evidence" value="ECO:0007669"/>
    <property type="project" value="UniProtKB-KW"/>
</dbReference>
<dbReference type="InterPro" id="IPR004136">
    <property type="entry name" value="NMO"/>
</dbReference>
<evidence type="ECO:0000256" key="3">
    <source>
        <dbReference type="ARBA" id="ARBA00009881"/>
    </source>
</evidence>
<evidence type="ECO:0000256" key="11">
    <source>
        <dbReference type="ARBA" id="ARBA00031155"/>
    </source>
</evidence>
<evidence type="ECO:0000256" key="9">
    <source>
        <dbReference type="ARBA" id="ARBA00023002"/>
    </source>
</evidence>
<keyword evidence="7" id="KW-0288">FMN</keyword>
<evidence type="ECO:0000313" key="13">
    <source>
        <dbReference type="EMBL" id="MCR6096230.1"/>
    </source>
</evidence>
<dbReference type="Pfam" id="PF03060">
    <property type="entry name" value="NMO"/>
    <property type="match status" value="1"/>
</dbReference>
<dbReference type="CDD" id="cd04730">
    <property type="entry name" value="NPD_like"/>
    <property type="match status" value="1"/>
</dbReference>
<dbReference type="RefSeq" id="WP_257820874.1">
    <property type="nucleotide sequence ID" value="NZ_JABXYM010000001.1"/>
</dbReference>
<proteinExistence type="inferred from homology"/>
<evidence type="ECO:0000256" key="12">
    <source>
        <dbReference type="ARBA" id="ARBA00049401"/>
    </source>
</evidence>
<comment type="catalytic activity">
    <reaction evidence="12">
        <text>3 propionate 3-nitronate + 3 O2 + H2O = 3 3-oxopropanoate + 2 nitrate + nitrite + H2O2 + 3 H(+)</text>
        <dbReference type="Rhea" id="RHEA:57332"/>
        <dbReference type="ChEBI" id="CHEBI:15377"/>
        <dbReference type="ChEBI" id="CHEBI:15378"/>
        <dbReference type="ChEBI" id="CHEBI:15379"/>
        <dbReference type="ChEBI" id="CHEBI:16240"/>
        <dbReference type="ChEBI" id="CHEBI:16301"/>
        <dbReference type="ChEBI" id="CHEBI:17632"/>
        <dbReference type="ChEBI" id="CHEBI:33190"/>
        <dbReference type="ChEBI" id="CHEBI:136067"/>
    </reaction>
</comment>
<comment type="similarity">
    <text evidence="3">Belongs to the nitronate monooxygenase family. NMO class I subfamily.</text>
</comment>
<keyword evidence="8" id="KW-0547">Nucleotide-binding</keyword>
<keyword evidence="5" id="KW-0216">Detoxification</keyword>
<dbReference type="Gene3D" id="3.20.20.70">
    <property type="entry name" value="Aldolase class I"/>
    <property type="match status" value="1"/>
</dbReference>
<comment type="caution">
    <text evidence="13">The sequence shown here is derived from an EMBL/GenBank/DDBJ whole genome shotgun (WGS) entry which is preliminary data.</text>
</comment>
<keyword evidence="6" id="KW-0285">Flavoprotein</keyword>
<dbReference type="InterPro" id="IPR013785">
    <property type="entry name" value="Aldolase_TIM"/>
</dbReference>
<gene>
    <name evidence="13" type="ORF">HXA33_06675</name>
</gene>
<evidence type="ECO:0000256" key="1">
    <source>
        <dbReference type="ARBA" id="ARBA00001917"/>
    </source>
</evidence>
<sequence>MLSNDLTAMLQIDYPIIQAPMAGGITTPELVSCVSEHGALGSIGAGYMTPQSLRQHIKDVQKRTSNPFSVNVFVPNTFNVSEEEVEASVNQLRPIRKALGVEGGNPSLPTPASMKRNFEEQINVILEEKVPICSFTFGFPPEEVVAELKKENVILMGTATTVNEAILLESKGMDMIIIQGSEAGGHRGHFLAERDQSLIGLMSLIPQVSDHVTVPVIAAGGIMDARGLVAARYLGASAVQMGTAFLTCAESGAHPTYKEAILNANEDDIVLTQAFSGKWARGIKNTFIDDMKGYTSVPPFPVQNTLTSAIRKASADQYNPAYMSLWTGQNPRLATDLSAATFIQHLVQEVKVITR</sequence>
<evidence type="ECO:0000256" key="10">
    <source>
        <dbReference type="ARBA" id="ARBA00023033"/>
    </source>
</evidence>
<keyword evidence="9" id="KW-0560">Oxidoreductase</keyword>
<keyword evidence="10 13" id="KW-0503">Monooxygenase</keyword>
<dbReference type="GO" id="GO:0009636">
    <property type="term" value="P:response to toxic substance"/>
    <property type="evidence" value="ECO:0007669"/>
    <property type="project" value="UniProtKB-KW"/>
</dbReference>
<dbReference type="FunFam" id="3.20.20.70:FF:000154">
    <property type="entry name" value="Probable nitronate monooxygenase"/>
    <property type="match status" value="1"/>
</dbReference>
<dbReference type="AlphaFoldDB" id="A0A9Q4B141"/>
<name>A0A9Q4B141_SALAG</name>
<dbReference type="Proteomes" id="UP001057753">
    <property type="component" value="Unassembled WGS sequence"/>
</dbReference>